<dbReference type="Pfam" id="PF14690">
    <property type="entry name" value="Zn_ribbon_ISL3"/>
    <property type="match status" value="1"/>
</dbReference>
<name>A0A1M4PL88_9FIRM</name>
<dbReference type="InterPro" id="IPR047951">
    <property type="entry name" value="Transpos_ISL3"/>
</dbReference>
<dbReference type="AlphaFoldDB" id="A0A1M4PL88"/>
<accession>A0A1M4PL88</accession>
<protein>
    <recommendedName>
        <fullName evidence="1">Transposase IS204/IS1001/IS1096/IS1165 zinc-finger domain-containing protein</fullName>
    </recommendedName>
</protein>
<dbReference type="RefSeq" id="WP_025640574.1">
    <property type="nucleotide sequence ID" value="NZ_LT669839.1"/>
</dbReference>
<dbReference type="PANTHER" id="PTHR33498:SF1">
    <property type="entry name" value="TRANSPOSASE FOR INSERTION SEQUENCE ELEMENT IS1557"/>
    <property type="match status" value="1"/>
</dbReference>
<dbReference type="PANTHER" id="PTHR33498">
    <property type="entry name" value="TRANSPOSASE FOR INSERTION SEQUENCE ELEMENT IS1557"/>
    <property type="match status" value="1"/>
</dbReference>
<proteinExistence type="predicted"/>
<dbReference type="OrthoDB" id="2110692at2"/>
<gene>
    <name evidence="2" type="ORF">CUESP1_0857</name>
</gene>
<organism evidence="2 3">
    <name type="scientific">[Clostridium] ultunense Esp</name>
    <dbReference type="NCBI Taxonomy" id="1288971"/>
    <lineage>
        <taxon>Bacteria</taxon>
        <taxon>Bacillati</taxon>
        <taxon>Bacillota</taxon>
        <taxon>Tissierellia</taxon>
        <taxon>Tissierellales</taxon>
        <taxon>Tepidimicrobiaceae</taxon>
        <taxon>Schnuerera</taxon>
    </lineage>
</organism>
<feature type="domain" description="Transposase IS204/IS1001/IS1096/IS1165 zinc-finger" evidence="1">
    <location>
        <begin position="37"/>
        <end position="81"/>
    </location>
</feature>
<dbReference type="InterPro" id="IPR029261">
    <property type="entry name" value="Transposase_Znf"/>
</dbReference>
<evidence type="ECO:0000259" key="1">
    <source>
        <dbReference type="Pfam" id="PF14690"/>
    </source>
</evidence>
<evidence type="ECO:0000313" key="3">
    <source>
        <dbReference type="Proteomes" id="UP000245423"/>
    </source>
</evidence>
<evidence type="ECO:0000313" key="2">
    <source>
        <dbReference type="EMBL" id="SHD76236.1"/>
    </source>
</evidence>
<keyword evidence="3" id="KW-1185">Reference proteome</keyword>
<reference evidence="2 3" key="1">
    <citation type="submission" date="2016-11" db="EMBL/GenBank/DDBJ databases">
        <authorList>
            <person name="Manzoor S."/>
        </authorList>
    </citation>
    <scope>NUCLEOTIDE SEQUENCE [LARGE SCALE GENOMIC DNA]</scope>
    <source>
        <strain evidence="2">Clostridium ultunense strain Esp</strain>
    </source>
</reference>
<dbReference type="EMBL" id="LT669839">
    <property type="protein sequence ID" value="SHD76236.1"/>
    <property type="molecule type" value="Genomic_DNA"/>
</dbReference>
<dbReference type="Proteomes" id="UP000245423">
    <property type="component" value="Chromosome 1"/>
</dbReference>
<sequence length="126" mass="15073">MQSNFITQLLDLKGVKVTKISHEDSFVKIYITTDPKEHTCPACGAKTSKIHDYREQTIKDLPFQFKHTYLVLRKRRYACSCGKRFYESYDFLPRYHRMTNRLAFFIWIYVNSLDKNLGFFVGLRHH</sequence>